<dbReference type="InterPro" id="IPR036779">
    <property type="entry name" value="LysM_dom_sf"/>
</dbReference>
<dbReference type="Gene3D" id="3.10.350.10">
    <property type="entry name" value="LysM domain"/>
    <property type="match status" value="1"/>
</dbReference>
<gene>
    <name evidence="2" type="ORF">LSALG_LOCUS19787</name>
</gene>
<dbReference type="EMBL" id="OX465080">
    <property type="protein sequence ID" value="CAI9280024.1"/>
    <property type="molecule type" value="Genomic_DNA"/>
</dbReference>
<dbReference type="SUPFAM" id="SSF54106">
    <property type="entry name" value="LysM domain"/>
    <property type="match status" value="1"/>
</dbReference>
<evidence type="ECO:0000313" key="3">
    <source>
        <dbReference type="Proteomes" id="UP001177003"/>
    </source>
</evidence>
<dbReference type="InterPro" id="IPR045030">
    <property type="entry name" value="LYSM1-4"/>
</dbReference>
<organism evidence="2 3">
    <name type="scientific">Lactuca saligna</name>
    <name type="common">Willowleaf lettuce</name>
    <dbReference type="NCBI Taxonomy" id="75948"/>
    <lineage>
        <taxon>Eukaryota</taxon>
        <taxon>Viridiplantae</taxon>
        <taxon>Streptophyta</taxon>
        <taxon>Embryophyta</taxon>
        <taxon>Tracheophyta</taxon>
        <taxon>Spermatophyta</taxon>
        <taxon>Magnoliopsida</taxon>
        <taxon>eudicotyledons</taxon>
        <taxon>Gunneridae</taxon>
        <taxon>Pentapetalae</taxon>
        <taxon>asterids</taxon>
        <taxon>campanulids</taxon>
        <taxon>Asterales</taxon>
        <taxon>Asteraceae</taxon>
        <taxon>Cichorioideae</taxon>
        <taxon>Cichorieae</taxon>
        <taxon>Lactucinae</taxon>
        <taxon>Lactuca</taxon>
    </lineage>
</organism>
<sequence>MGPMVLPAPPVKCYSKTSSPVALPPGSFSSGGGGLDYIEHTVSKFDTLVGVAIKYGVEVVDIKRMNGLIADQQMFASKSLKIPLRGRHPPSPIMSNRSTKHVVICDSDMHSDLFDSIKSLKLSSSCQLDNSLCMNNFRIYYGSNPNDGNDISESLEMSVYRKESSYYFENEHKTFQTSNPFVGVHQKTKIVVDAVFEKGDMSITSSKNNGFDKYFEKLVRRRNGKNTIH</sequence>
<dbReference type="PANTHER" id="PTHR20932">
    <property type="entry name" value="LYSM AND PUTATIVE PEPTIDOGLYCAN-BINDING DOMAIN-CONTAINING PROTEIN"/>
    <property type="match status" value="1"/>
</dbReference>
<name>A0AA35YU00_LACSI</name>
<dbReference type="SMART" id="SM00257">
    <property type="entry name" value="LysM"/>
    <property type="match status" value="1"/>
</dbReference>
<reference evidence="2" key="1">
    <citation type="submission" date="2023-04" db="EMBL/GenBank/DDBJ databases">
        <authorList>
            <person name="Vijverberg K."/>
            <person name="Xiong W."/>
            <person name="Schranz E."/>
        </authorList>
    </citation>
    <scope>NUCLEOTIDE SEQUENCE</scope>
</reference>
<dbReference type="Proteomes" id="UP001177003">
    <property type="component" value="Chromosome 4"/>
</dbReference>
<keyword evidence="3" id="KW-1185">Reference proteome</keyword>
<dbReference type="CDD" id="cd00118">
    <property type="entry name" value="LysM"/>
    <property type="match status" value="1"/>
</dbReference>
<dbReference type="InterPro" id="IPR018392">
    <property type="entry name" value="LysM"/>
</dbReference>
<accession>A0AA35YU00</accession>
<dbReference type="PANTHER" id="PTHR20932:SF42">
    <property type="entry name" value="LYSM DOMAIN-CONTAINING PROTEIN"/>
    <property type="match status" value="1"/>
</dbReference>
<feature type="domain" description="LysM" evidence="1">
    <location>
        <begin position="38"/>
        <end position="82"/>
    </location>
</feature>
<proteinExistence type="predicted"/>
<dbReference type="PROSITE" id="PS51782">
    <property type="entry name" value="LYSM"/>
    <property type="match status" value="1"/>
</dbReference>
<dbReference type="Pfam" id="PF01476">
    <property type="entry name" value="LysM"/>
    <property type="match status" value="1"/>
</dbReference>
<protein>
    <recommendedName>
        <fullName evidence="1">LysM domain-containing protein</fullName>
    </recommendedName>
</protein>
<evidence type="ECO:0000259" key="1">
    <source>
        <dbReference type="PROSITE" id="PS51782"/>
    </source>
</evidence>
<dbReference type="AlphaFoldDB" id="A0AA35YU00"/>
<evidence type="ECO:0000313" key="2">
    <source>
        <dbReference type="EMBL" id="CAI9280024.1"/>
    </source>
</evidence>